<dbReference type="RefSeq" id="WP_081788158.1">
    <property type="nucleotide sequence ID" value="NZ_JAFBPZ010000001.1"/>
</dbReference>
<dbReference type="STRING" id="83219.PM02_05805"/>
<dbReference type="PIRSF" id="PIRSF030200">
    <property type="entry name" value="PaaB"/>
    <property type="match status" value="1"/>
</dbReference>
<dbReference type="Pfam" id="PF06243">
    <property type="entry name" value="PaaB"/>
    <property type="match status" value="1"/>
</dbReference>
<name>A0A061SSF8_9RHOB</name>
<evidence type="ECO:0000313" key="3">
    <source>
        <dbReference type="Proteomes" id="UP000027337"/>
    </source>
</evidence>
<reference evidence="2 3" key="1">
    <citation type="journal article" date="2014" name="Genome Announc.">
        <title>Draft Genome Sequences of Two Isolates of the Roseobacter Group, Sulfitobacter sp. Strains 3SOLIMAR09 and 1FIGIMAR09, from Harbors of Mallorca Island (Mediterranean Sea).</title>
        <authorList>
            <person name="Mas-Llado M."/>
            <person name="Pina-Villalonga J.M."/>
            <person name="Brunet-Galmes I."/>
            <person name="Nogales B."/>
            <person name="Bosch R."/>
        </authorList>
    </citation>
    <scope>NUCLEOTIDE SEQUENCE [LARGE SCALE GENOMIC DNA]</scope>
    <source>
        <strain evidence="2 3">1FIGIMAR09</strain>
    </source>
</reference>
<evidence type="ECO:0000256" key="1">
    <source>
        <dbReference type="SAM" id="MobiDB-lite"/>
    </source>
</evidence>
<dbReference type="InterPro" id="IPR009359">
    <property type="entry name" value="PaaB"/>
</dbReference>
<sequence>MSSPETSPYKGTEAADHGPARHNEWPLWEIFIRGQHGLSHRHVGSLHAPDAEMAIKNARDVYTRRNEGVSIWAVEADHIAASSPEEKGSLYEPSNAKVYRHPTFFDIPEEVGAM</sequence>
<dbReference type="Proteomes" id="UP000027337">
    <property type="component" value="Unassembled WGS sequence"/>
</dbReference>
<dbReference type="EMBL" id="JEMU01000004">
    <property type="protein sequence ID" value="KAJ03827.1"/>
    <property type="molecule type" value="Genomic_DNA"/>
</dbReference>
<gene>
    <name evidence="2" type="primary">paaB</name>
    <name evidence="2" type="ORF">PM02_05805</name>
</gene>
<comment type="caution">
    <text evidence="2">The sequence shown here is derived from an EMBL/GenBank/DDBJ whole genome shotgun (WGS) entry which is preliminary data.</text>
</comment>
<evidence type="ECO:0000313" key="2">
    <source>
        <dbReference type="EMBL" id="KAJ03827.1"/>
    </source>
</evidence>
<dbReference type="InterPro" id="IPR038693">
    <property type="entry name" value="PaaB_sf"/>
</dbReference>
<organism evidence="2 3">
    <name type="scientific">Sulfitobacter mediterraneus</name>
    <dbReference type="NCBI Taxonomy" id="83219"/>
    <lineage>
        <taxon>Bacteria</taxon>
        <taxon>Pseudomonadati</taxon>
        <taxon>Pseudomonadota</taxon>
        <taxon>Alphaproteobacteria</taxon>
        <taxon>Rhodobacterales</taxon>
        <taxon>Roseobacteraceae</taxon>
        <taxon>Sulfitobacter</taxon>
    </lineage>
</organism>
<dbReference type="NCBIfam" id="TIGR02157">
    <property type="entry name" value="PA_CoA_Oxy2"/>
    <property type="match status" value="1"/>
</dbReference>
<feature type="region of interest" description="Disordered" evidence="1">
    <location>
        <begin position="1"/>
        <end position="20"/>
    </location>
</feature>
<proteinExistence type="predicted"/>
<dbReference type="Gene3D" id="3.10.20.520">
    <property type="entry name" value="Phenylacetic acid degradation B"/>
    <property type="match status" value="1"/>
</dbReference>
<accession>A0A061SSF8</accession>
<dbReference type="eggNOG" id="COG3460">
    <property type="taxonomic scope" value="Bacteria"/>
</dbReference>
<dbReference type="AlphaFoldDB" id="A0A061SSF8"/>
<keyword evidence="3" id="KW-1185">Reference proteome</keyword>
<protein>
    <submittedName>
        <fullName evidence="2">Phenylacetate-CoA oxygenase</fullName>
    </submittedName>
</protein>